<dbReference type="InterPro" id="IPR050397">
    <property type="entry name" value="Env_Response_Regulators"/>
</dbReference>
<evidence type="ECO:0000313" key="7">
    <source>
        <dbReference type="Proteomes" id="UP000248014"/>
    </source>
</evidence>
<dbReference type="Pfam" id="PF00027">
    <property type="entry name" value="cNMP_binding"/>
    <property type="match status" value="1"/>
</dbReference>
<name>A0A2V3VI90_9SPHN</name>
<sequence>MPKGGQNVTSPVTQKLRGFGSLDARSEAWLLEAVQCDVRSVPPRVDLLRQGEGTGSLHVLLEGWSIRYKTLEDGRRQILSVLLPGDIFDINGHLAESMDHSIATLTSASLGVLADDFLDMARARHPDLEKLLWCDMHVSAAIQRDRSTSLGQRTARERMAHILCELYLRQRSVNRSSGHRCAFHLTQTELAELLGMTPVYVNRTLQDLRREGLIQLEQKCLTVLDFDRLQELALFDAGYLRICESDGGADSHRENAHAV</sequence>
<dbReference type="OrthoDB" id="6155297at2"/>
<dbReference type="GO" id="GO:0005829">
    <property type="term" value="C:cytosol"/>
    <property type="evidence" value="ECO:0007669"/>
    <property type="project" value="TreeGrafter"/>
</dbReference>
<dbReference type="InterPro" id="IPR018490">
    <property type="entry name" value="cNMP-bd_dom_sf"/>
</dbReference>
<dbReference type="GO" id="GO:0003677">
    <property type="term" value="F:DNA binding"/>
    <property type="evidence" value="ECO:0007669"/>
    <property type="project" value="UniProtKB-KW"/>
</dbReference>
<dbReference type="PROSITE" id="PS50042">
    <property type="entry name" value="CNMP_BINDING_3"/>
    <property type="match status" value="1"/>
</dbReference>
<dbReference type="InterPro" id="IPR014710">
    <property type="entry name" value="RmlC-like_jellyroll"/>
</dbReference>
<dbReference type="SMART" id="SM00419">
    <property type="entry name" value="HTH_CRP"/>
    <property type="match status" value="1"/>
</dbReference>
<evidence type="ECO:0000313" key="6">
    <source>
        <dbReference type="EMBL" id="PXW76339.1"/>
    </source>
</evidence>
<dbReference type="SUPFAM" id="SSF46785">
    <property type="entry name" value="Winged helix' DNA-binding domain"/>
    <property type="match status" value="1"/>
</dbReference>
<organism evidence="6 7">
    <name type="scientific">Blastomonas natatoria</name>
    <dbReference type="NCBI Taxonomy" id="34015"/>
    <lineage>
        <taxon>Bacteria</taxon>
        <taxon>Pseudomonadati</taxon>
        <taxon>Pseudomonadota</taxon>
        <taxon>Alphaproteobacteria</taxon>
        <taxon>Sphingomonadales</taxon>
        <taxon>Sphingomonadaceae</taxon>
        <taxon>Blastomonas</taxon>
    </lineage>
</organism>
<keyword evidence="1" id="KW-0805">Transcription regulation</keyword>
<reference evidence="6 7" key="1">
    <citation type="submission" date="2018-05" db="EMBL/GenBank/DDBJ databases">
        <title>Genomic Encyclopedia of Type Strains, Phase IV (KMG-IV): sequencing the most valuable type-strain genomes for metagenomic binning, comparative biology and taxonomic classification.</title>
        <authorList>
            <person name="Goeker M."/>
        </authorList>
    </citation>
    <scope>NUCLEOTIDE SEQUENCE [LARGE SCALE GENOMIC DNA]</scope>
    <source>
        <strain evidence="6 7">DSM 3183</strain>
    </source>
</reference>
<evidence type="ECO:0000259" key="5">
    <source>
        <dbReference type="PROSITE" id="PS51063"/>
    </source>
</evidence>
<evidence type="ECO:0000256" key="2">
    <source>
        <dbReference type="ARBA" id="ARBA00023125"/>
    </source>
</evidence>
<dbReference type="PANTHER" id="PTHR24567:SF68">
    <property type="entry name" value="DNA-BINDING TRANSCRIPTIONAL DUAL REGULATOR CRP"/>
    <property type="match status" value="1"/>
</dbReference>
<dbReference type="SUPFAM" id="SSF51206">
    <property type="entry name" value="cAMP-binding domain-like"/>
    <property type="match status" value="1"/>
</dbReference>
<evidence type="ECO:0000256" key="1">
    <source>
        <dbReference type="ARBA" id="ARBA00023015"/>
    </source>
</evidence>
<dbReference type="InterPro" id="IPR036390">
    <property type="entry name" value="WH_DNA-bd_sf"/>
</dbReference>
<dbReference type="CDD" id="cd00038">
    <property type="entry name" value="CAP_ED"/>
    <property type="match status" value="1"/>
</dbReference>
<dbReference type="AlphaFoldDB" id="A0A2V3VI90"/>
<comment type="caution">
    <text evidence="6">The sequence shown here is derived from an EMBL/GenBank/DDBJ whole genome shotgun (WGS) entry which is preliminary data.</text>
</comment>
<dbReference type="Proteomes" id="UP000248014">
    <property type="component" value="Unassembled WGS sequence"/>
</dbReference>
<feature type="domain" description="Cyclic nucleotide-binding" evidence="4">
    <location>
        <begin position="18"/>
        <end position="88"/>
    </location>
</feature>
<dbReference type="InterPro" id="IPR000595">
    <property type="entry name" value="cNMP-bd_dom"/>
</dbReference>
<keyword evidence="2" id="KW-0238">DNA-binding</keyword>
<dbReference type="InterPro" id="IPR012318">
    <property type="entry name" value="HTH_CRP"/>
</dbReference>
<accession>A0A2V3VI90</accession>
<proteinExistence type="predicted"/>
<dbReference type="GO" id="GO:0003700">
    <property type="term" value="F:DNA-binding transcription factor activity"/>
    <property type="evidence" value="ECO:0007669"/>
    <property type="project" value="TreeGrafter"/>
</dbReference>
<dbReference type="PROSITE" id="PS51063">
    <property type="entry name" value="HTH_CRP_2"/>
    <property type="match status" value="1"/>
</dbReference>
<dbReference type="PANTHER" id="PTHR24567">
    <property type="entry name" value="CRP FAMILY TRANSCRIPTIONAL REGULATORY PROTEIN"/>
    <property type="match status" value="1"/>
</dbReference>
<gene>
    <name evidence="6" type="ORF">C7451_105110</name>
</gene>
<protein>
    <submittedName>
        <fullName evidence="6">CRP-like cAMP-binding protein</fullName>
    </submittedName>
</protein>
<evidence type="ECO:0000256" key="3">
    <source>
        <dbReference type="ARBA" id="ARBA00023163"/>
    </source>
</evidence>
<evidence type="ECO:0000259" key="4">
    <source>
        <dbReference type="PROSITE" id="PS50042"/>
    </source>
</evidence>
<keyword evidence="3" id="KW-0804">Transcription</keyword>
<keyword evidence="7" id="KW-1185">Reference proteome</keyword>
<dbReference type="Gene3D" id="2.60.120.10">
    <property type="entry name" value="Jelly Rolls"/>
    <property type="match status" value="1"/>
</dbReference>
<feature type="domain" description="HTH crp-type" evidence="5">
    <location>
        <begin position="153"/>
        <end position="227"/>
    </location>
</feature>
<dbReference type="EMBL" id="QJJM01000005">
    <property type="protein sequence ID" value="PXW76339.1"/>
    <property type="molecule type" value="Genomic_DNA"/>
</dbReference>
<dbReference type="Pfam" id="PF13545">
    <property type="entry name" value="HTH_Crp_2"/>
    <property type="match status" value="1"/>
</dbReference>